<name>A0A226WMX9_CABSO</name>
<protein>
    <submittedName>
        <fullName evidence="1">Uncharacterized protein</fullName>
    </submittedName>
</protein>
<dbReference type="EMBL" id="MTHB01000284">
    <property type="protein sequence ID" value="OXC72117.1"/>
    <property type="molecule type" value="Genomic_DNA"/>
</dbReference>
<gene>
    <name evidence="1" type="ORF">BSU04_43695</name>
</gene>
<sequence length="42" mass="4577">MSTGVATEFKKSRPAESAMNIAGNGWGIGYLKVDENNLLKDY</sequence>
<reference evidence="2" key="1">
    <citation type="submission" date="2017-01" db="EMBL/GenBank/DDBJ databases">
        <title>Genome Analysis of Deinococcus marmoris KOPRI26562.</title>
        <authorList>
            <person name="Kim J.H."/>
            <person name="Oh H.-M."/>
        </authorList>
    </citation>
    <scope>NUCLEOTIDE SEQUENCE [LARGE SCALE GENOMIC DNA]</scope>
    <source>
        <strain evidence="2">PAMC 26633</strain>
    </source>
</reference>
<dbReference type="Proteomes" id="UP000214720">
    <property type="component" value="Unassembled WGS sequence"/>
</dbReference>
<proteinExistence type="predicted"/>
<accession>A0A226WMX9</accession>
<comment type="caution">
    <text evidence="1">The sequence shown here is derived from an EMBL/GenBank/DDBJ whole genome shotgun (WGS) entry which is preliminary data.</text>
</comment>
<evidence type="ECO:0000313" key="2">
    <source>
        <dbReference type="Proteomes" id="UP000214720"/>
    </source>
</evidence>
<organism evidence="1 2">
    <name type="scientific">Caballeronia sordidicola</name>
    <name type="common">Burkholderia sordidicola</name>
    <dbReference type="NCBI Taxonomy" id="196367"/>
    <lineage>
        <taxon>Bacteria</taxon>
        <taxon>Pseudomonadati</taxon>
        <taxon>Pseudomonadota</taxon>
        <taxon>Betaproteobacteria</taxon>
        <taxon>Burkholderiales</taxon>
        <taxon>Burkholderiaceae</taxon>
        <taxon>Caballeronia</taxon>
    </lineage>
</organism>
<evidence type="ECO:0000313" key="1">
    <source>
        <dbReference type="EMBL" id="OXC72117.1"/>
    </source>
</evidence>
<dbReference type="AlphaFoldDB" id="A0A226WMX9"/>